<dbReference type="SUPFAM" id="SSF81383">
    <property type="entry name" value="F-box domain"/>
    <property type="match status" value="1"/>
</dbReference>
<dbReference type="AlphaFoldDB" id="M2PH88"/>
<accession>M2PH88</accession>
<name>M2PH88_CERS8</name>
<reference evidence="3 4" key="1">
    <citation type="journal article" date="2012" name="Proc. Natl. Acad. Sci. U.S.A.">
        <title>Comparative genomics of Ceriporiopsis subvermispora and Phanerochaete chrysosporium provide insight into selective ligninolysis.</title>
        <authorList>
            <person name="Fernandez-Fueyo E."/>
            <person name="Ruiz-Duenas F.J."/>
            <person name="Ferreira P."/>
            <person name="Floudas D."/>
            <person name="Hibbett D.S."/>
            <person name="Canessa P."/>
            <person name="Larrondo L.F."/>
            <person name="James T.Y."/>
            <person name="Seelenfreund D."/>
            <person name="Lobos S."/>
            <person name="Polanco R."/>
            <person name="Tello M."/>
            <person name="Honda Y."/>
            <person name="Watanabe T."/>
            <person name="Watanabe T."/>
            <person name="Ryu J.S."/>
            <person name="Kubicek C.P."/>
            <person name="Schmoll M."/>
            <person name="Gaskell J."/>
            <person name="Hammel K.E."/>
            <person name="St John F.J."/>
            <person name="Vanden Wymelenberg A."/>
            <person name="Sabat G."/>
            <person name="Splinter BonDurant S."/>
            <person name="Syed K."/>
            <person name="Yadav J.S."/>
            <person name="Doddapaneni H."/>
            <person name="Subramanian V."/>
            <person name="Lavin J.L."/>
            <person name="Oguiza J.A."/>
            <person name="Perez G."/>
            <person name="Pisabarro A.G."/>
            <person name="Ramirez L."/>
            <person name="Santoyo F."/>
            <person name="Master E."/>
            <person name="Coutinho P.M."/>
            <person name="Henrissat B."/>
            <person name="Lombard V."/>
            <person name="Magnuson J.K."/>
            <person name="Kuees U."/>
            <person name="Hori C."/>
            <person name="Igarashi K."/>
            <person name="Samejima M."/>
            <person name="Held B.W."/>
            <person name="Barry K.W."/>
            <person name="LaButti K.M."/>
            <person name="Lapidus A."/>
            <person name="Lindquist E.A."/>
            <person name="Lucas S.M."/>
            <person name="Riley R."/>
            <person name="Salamov A.A."/>
            <person name="Hoffmeister D."/>
            <person name="Schwenk D."/>
            <person name="Hadar Y."/>
            <person name="Yarden O."/>
            <person name="de Vries R.P."/>
            <person name="Wiebenga A."/>
            <person name="Stenlid J."/>
            <person name="Eastwood D."/>
            <person name="Grigoriev I.V."/>
            <person name="Berka R.M."/>
            <person name="Blanchette R.A."/>
            <person name="Kersten P."/>
            <person name="Martinez A.T."/>
            <person name="Vicuna R."/>
            <person name="Cullen D."/>
        </authorList>
    </citation>
    <scope>NUCLEOTIDE SEQUENCE [LARGE SCALE GENOMIC DNA]</scope>
    <source>
        <strain evidence="3 4">B</strain>
    </source>
</reference>
<proteinExistence type="predicted"/>
<gene>
    <name evidence="3" type="ORF">CERSUDRAFT_124725</name>
</gene>
<dbReference type="InterPro" id="IPR001810">
    <property type="entry name" value="F-box_dom"/>
</dbReference>
<keyword evidence="4" id="KW-1185">Reference proteome</keyword>
<dbReference type="InterPro" id="IPR032675">
    <property type="entry name" value="LRR_dom_sf"/>
</dbReference>
<evidence type="ECO:0000256" key="1">
    <source>
        <dbReference type="SAM" id="MobiDB-lite"/>
    </source>
</evidence>
<dbReference type="STRING" id="914234.M2PH88"/>
<evidence type="ECO:0000313" key="3">
    <source>
        <dbReference type="EMBL" id="EMD35404.1"/>
    </source>
</evidence>
<sequence length="614" mass="68981">MWPDDLYSAEDHVKWNTIPSGSFIVWKQALKEMRFQHMQMSFNEACSSFACPLEARKLNCASRSEILCTLNNLAPIHRLPTELLIKIFQYVPTRILFRDTVAWKSKILRQEDIVRLVLVCHRWKDVIYNAGTLWCTINNITYNPMRLELAQGTKLRCMWQTTPSNRNTSAFRRMLAENIERVQELHIIDTGCRRVSISINEKLSEAPRLEVLSVVGSINEPQFFESPLPRLRTLFLCRTPGIPIHPLPRLTQLSLCYVDRIDISDLLALLADTPALQDLHLISCMKSSDKVVLHASIPLKRLLRVLIMDSRPGVVNALLDPLLFQASTAVRIEYTDWIDLRPVDMSFTHSLSPIVDQTCNFAITTGAHSLRLFAASSTSGISVAFNGRGDSEAPPDPIPLGLLPGVQLREVFLLGRWRAPPGTLRSLPDSLELIYTSVSFLVDLTEELGVHDQTQHVPCPNLSTLHVLIDRGGQRLNALPLSKIAPAILKFAQRRSELGHPVEDVIIGFYNHEPEDKLTLSGITNLRRAVERVEVTTHSEPPFINLPPICTAADGRWWPSWTDSITDISQASYRVPASWMPSRTATAVPVVEMNDDSDNSGSGSDSDSDHMEVD</sequence>
<dbReference type="Pfam" id="PF12937">
    <property type="entry name" value="F-box-like"/>
    <property type="match status" value="1"/>
</dbReference>
<dbReference type="PROSITE" id="PS50181">
    <property type="entry name" value="FBOX"/>
    <property type="match status" value="1"/>
</dbReference>
<dbReference type="Proteomes" id="UP000016930">
    <property type="component" value="Unassembled WGS sequence"/>
</dbReference>
<dbReference type="HOGENOM" id="CLU_444798_0_0_1"/>
<dbReference type="SUPFAM" id="SSF52047">
    <property type="entry name" value="RNI-like"/>
    <property type="match status" value="1"/>
</dbReference>
<dbReference type="Gene3D" id="3.80.10.10">
    <property type="entry name" value="Ribonuclease Inhibitor"/>
    <property type="match status" value="1"/>
</dbReference>
<protein>
    <recommendedName>
        <fullName evidence="2">F-box domain-containing protein</fullName>
    </recommendedName>
</protein>
<feature type="domain" description="F-box" evidence="2">
    <location>
        <begin position="73"/>
        <end position="137"/>
    </location>
</feature>
<evidence type="ECO:0000259" key="2">
    <source>
        <dbReference type="PROSITE" id="PS50181"/>
    </source>
</evidence>
<dbReference type="CDD" id="cd09917">
    <property type="entry name" value="F-box_SF"/>
    <property type="match status" value="1"/>
</dbReference>
<dbReference type="Gene3D" id="1.20.1280.50">
    <property type="match status" value="1"/>
</dbReference>
<dbReference type="EMBL" id="KB445800">
    <property type="protein sequence ID" value="EMD35404.1"/>
    <property type="molecule type" value="Genomic_DNA"/>
</dbReference>
<evidence type="ECO:0000313" key="4">
    <source>
        <dbReference type="Proteomes" id="UP000016930"/>
    </source>
</evidence>
<dbReference type="InterPro" id="IPR036047">
    <property type="entry name" value="F-box-like_dom_sf"/>
</dbReference>
<organism evidence="3 4">
    <name type="scientific">Ceriporiopsis subvermispora (strain B)</name>
    <name type="common">White-rot fungus</name>
    <name type="synonym">Gelatoporia subvermispora</name>
    <dbReference type="NCBI Taxonomy" id="914234"/>
    <lineage>
        <taxon>Eukaryota</taxon>
        <taxon>Fungi</taxon>
        <taxon>Dikarya</taxon>
        <taxon>Basidiomycota</taxon>
        <taxon>Agaricomycotina</taxon>
        <taxon>Agaricomycetes</taxon>
        <taxon>Polyporales</taxon>
        <taxon>Gelatoporiaceae</taxon>
        <taxon>Gelatoporia</taxon>
    </lineage>
</organism>
<feature type="region of interest" description="Disordered" evidence="1">
    <location>
        <begin position="593"/>
        <end position="614"/>
    </location>
</feature>
<dbReference type="OrthoDB" id="2754196at2759"/>